<accession>A0A815ZNU4</accession>
<reference evidence="1" key="1">
    <citation type="submission" date="2021-02" db="EMBL/GenBank/DDBJ databases">
        <authorList>
            <person name="Nowell W R."/>
        </authorList>
    </citation>
    <scope>NUCLEOTIDE SEQUENCE</scope>
</reference>
<sequence length="21" mass="2358">IKIGINGFDLLGQHIFRCALE</sequence>
<feature type="non-terminal residue" evidence="1">
    <location>
        <position position="1"/>
    </location>
</feature>
<name>A0A815ZNU4_9BILA</name>
<protein>
    <submittedName>
        <fullName evidence="1">Uncharacterized protein</fullName>
    </submittedName>
</protein>
<organism evidence="1 2">
    <name type="scientific">Rotaria sordida</name>
    <dbReference type="NCBI Taxonomy" id="392033"/>
    <lineage>
        <taxon>Eukaryota</taxon>
        <taxon>Metazoa</taxon>
        <taxon>Spiralia</taxon>
        <taxon>Gnathifera</taxon>
        <taxon>Rotifera</taxon>
        <taxon>Eurotatoria</taxon>
        <taxon>Bdelloidea</taxon>
        <taxon>Philodinida</taxon>
        <taxon>Philodinidae</taxon>
        <taxon>Rotaria</taxon>
    </lineage>
</organism>
<proteinExistence type="predicted"/>
<dbReference type="EMBL" id="CAJNOU010020629">
    <property type="protein sequence ID" value="CAF1585601.1"/>
    <property type="molecule type" value="Genomic_DNA"/>
</dbReference>
<gene>
    <name evidence="1" type="ORF">SEV965_LOCUS39998</name>
</gene>
<dbReference type="AlphaFoldDB" id="A0A815ZNU4"/>
<evidence type="ECO:0000313" key="2">
    <source>
        <dbReference type="Proteomes" id="UP000663889"/>
    </source>
</evidence>
<comment type="caution">
    <text evidence="1">The sequence shown here is derived from an EMBL/GenBank/DDBJ whole genome shotgun (WGS) entry which is preliminary data.</text>
</comment>
<dbReference type="Proteomes" id="UP000663889">
    <property type="component" value="Unassembled WGS sequence"/>
</dbReference>
<evidence type="ECO:0000313" key="1">
    <source>
        <dbReference type="EMBL" id="CAF1585601.1"/>
    </source>
</evidence>